<reference evidence="2 3" key="1">
    <citation type="journal article" date="2020" name="ISME J.">
        <title>Comparative genomics reveals insights into cyanobacterial evolution and habitat adaptation.</title>
        <authorList>
            <person name="Chen M.Y."/>
            <person name="Teng W.K."/>
            <person name="Zhao L."/>
            <person name="Hu C.X."/>
            <person name="Zhou Y.K."/>
            <person name="Han B.P."/>
            <person name="Song L.R."/>
            <person name="Shu W.S."/>
        </authorList>
    </citation>
    <scope>NUCLEOTIDE SEQUENCE [LARGE SCALE GENOMIC DNA]</scope>
    <source>
        <strain evidence="2 3">FACHB-248</strain>
    </source>
</reference>
<proteinExistence type="predicted"/>
<organism evidence="2 3">
    <name type="scientific">Scytonema hofmannii FACHB-248</name>
    <dbReference type="NCBI Taxonomy" id="1842502"/>
    <lineage>
        <taxon>Bacteria</taxon>
        <taxon>Bacillati</taxon>
        <taxon>Cyanobacteriota</taxon>
        <taxon>Cyanophyceae</taxon>
        <taxon>Nostocales</taxon>
        <taxon>Scytonemataceae</taxon>
        <taxon>Scytonema</taxon>
    </lineage>
</organism>
<dbReference type="Pfam" id="PF13975">
    <property type="entry name" value="gag-asp_proteas"/>
    <property type="match status" value="1"/>
</dbReference>
<evidence type="ECO:0000313" key="2">
    <source>
        <dbReference type="EMBL" id="MBD2607107.1"/>
    </source>
</evidence>
<dbReference type="RefSeq" id="WP_029638417.1">
    <property type="nucleotide sequence ID" value="NZ_JACJTA010000055.1"/>
</dbReference>
<keyword evidence="3" id="KW-1185">Reference proteome</keyword>
<evidence type="ECO:0000313" key="3">
    <source>
        <dbReference type="Proteomes" id="UP000660380"/>
    </source>
</evidence>
<protein>
    <submittedName>
        <fullName evidence="2">Retroviral-like aspartic protease family protein</fullName>
    </submittedName>
</protein>
<dbReference type="EMBL" id="JACJTA010000055">
    <property type="protein sequence ID" value="MBD2607107.1"/>
    <property type="molecule type" value="Genomic_DNA"/>
</dbReference>
<dbReference type="Proteomes" id="UP000660380">
    <property type="component" value="Unassembled WGS sequence"/>
</dbReference>
<feature type="region of interest" description="Disordered" evidence="1">
    <location>
        <begin position="332"/>
        <end position="357"/>
    </location>
</feature>
<comment type="caution">
    <text evidence="2">The sequence shown here is derived from an EMBL/GenBank/DDBJ whole genome shotgun (WGS) entry which is preliminary data.</text>
</comment>
<dbReference type="Gene3D" id="2.40.70.10">
    <property type="entry name" value="Acid Proteases"/>
    <property type="match status" value="1"/>
</dbReference>
<feature type="compositionally biased region" description="Polar residues" evidence="1">
    <location>
        <begin position="334"/>
        <end position="346"/>
    </location>
</feature>
<dbReference type="SUPFAM" id="SSF50630">
    <property type="entry name" value="Acid proteases"/>
    <property type="match status" value="1"/>
</dbReference>
<accession>A0ABR8GVC7</accession>
<dbReference type="InterPro" id="IPR021109">
    <property type="entry name" value="Peptidase_aspartic_dom_sf"/>
</dbReference>
<gene>
    <name evidence="2" type="ORF">H6G81_21895</name>
</gene>
<dbReference type="InterPro" id="IPR034122">
    <property type="entry name" value="Retropepsin-like_bacterial"/>
</dbReference>
<name>A0ABR8GVC7_9CYAN</name>
<evidence type="ECO:0000256" key="1">
    <source>
        <dbReference type="SAM" id="MobiDB-lite"/>
    </source>
</evidence>
<dbReference type="CDD" id="cd05483">
    <property type="entry name" value="retropepsin_like_bacteria"/>
    <property type="match status" value="1"/>
</dbReference>
<sequence length="357" mass="38626">MLHYYLSRGLLIFLSGTLAVLSFGCREDKQNTAIGSNEQPAQMNNLAAEPDIKETAPATSPETESQTPVKISPTSFELGLDKAIGGFSISQSAQSSADWNLVASQYQDAIALMKQVQQESPDFAIAQRKITEYQLEAKYAQEKATVNPLLTTSPEPQKIVVAVPKASPLPKFILQPLPQPVRVQVKKIPDAVSSLPQTLNQAKEKERQEIFSVPIKRRMGGTPIIEVTFNGNQQFEMIVDTGASGTVITQQMASSLGVVTVGKAKANTASSKAVEFSIGYVDTIEAGGVSVNKVAVAIAGSDLETGLLGHDFFGNYDLTIKRDVVEFRPHEDLQPNSSETQLTAPTSPKPHRIVEYP</sequence>